<protein>
    <recommendedName>
        <fullName evidence="16">Regulator of telomere elongation helicase 1 homolog</fullName>
    </recommendedName>
</protein>
<dbReference type="SUPFAM" id="SSF52540">
    <property type="entry name" value="P-loop containing nucleoside triphosphate hydrolases"/>
    <property type="match status" value="1"/>
</dbReference>
<evidence type="ECO:0000259" key="19">
    <source>
        <dbReference type="PROSITE" id="PS50089"/>
    </source>
</evidence>
<dbReference type="Gene3D" id="3.30.40.10">
    <property type="entry name" value="Zinc/RING finger domain, C3HC4 (zinc finger)"/>
    <property type="match status" value="1"/>
</dbReference>
<evidence type="ECO:0000256" key="6">
    <source>
        <dbReference type="ARBA" id="ARBA00022801"/>
    </source>
</evidence>
<evidence type="ECO:0000256" key="2">
    <source>
        <dbReference type="ARBA" id="ARBA00022485"/>
    </source>
</evidence>
<dbReference type="Gene3D" id="1.20.1160.20">
    <property type="match status" value="1"/>
</dbReference>
<dbReference type="InterPro" id="IPR006555">
    <property type="entry name" value="ATP-dep_Helicase_C"/>
</dbReference>
<dbReference type="Proteomes" id="UP001431209">
    <property type="component" value="Unassembled WGS sequence"/>
</dbReference>
<evidence type="ECO:0000256" key="4">
    <source>
        <dbReference type="ARBA" id="ARBA00022741"/>
    </source>
</evidence>
<keyword evidence="3" id="KW-0479">Metal-binding</keyword>
<keyword evidence="14" id="KW-0539">Nucleus</keyword>
<dbReference type="PROSITE" id="PS51193">
    <property type="entry name" value="HELICASE_ATP_BIND_2"/>
    <property type="match status" value="1"/>
</dbReference>
<feature type="compositionally biased region" description="Basic and acidic residues" evidence="18">
    <location>
        <begin position="896"/>
        <end position="906"/>
    </location>
</feature>
<evidence type="ECO:0000256" key="14">
    <source>
        <dbReference type="ARBA" id="ARBA00023242"/>
    </source>
</evidence>
<dbReference type="Pfam" id="PF06733">
    <property type="entry name" value="DEAD_2"/>
    <property type="match status" value="1"/>
</dbReference>
<dbReference type="PROSITE" id="PS50089">
    <property type="entry name" value="ZF_RING_2"/>
    <property type="match status" value="1"/>
</dbReference>
<dbReference type="GO" id="GO:0045910">
    <property type="term" value="P:negative regulation of DNA recombination"/>
    <property type="evidence" value="ECO:0007669"/>
    <property type="project" value="TreeGrafter"/>
</dbReference>
<proteinExistence type="predicted"/>
<dbReference type="GO" id="GO:0005524">
    <property type="term" value="F:ATP binding"/>
    <property type="evidence" value="ECO:0007669"/>
    <property type="project" value="UniProtKB-KW"/>
</dbReference>
<reference evidence="21 22" key="1">
    <citation type="submission" date="2024-03" db="EMBL/GenBank/DDBJ databases">
        <title>The Acrasis kona genome and developmental transcriptomes reveal deep origins of eukaryotic multicellular pathways.</title>
        <authorList>
            <person name="Sheikh S."/>
            <person name="Fu C.-J."/>
            <person name="Brown M.W."/>
            <person name="Baldauf S.L."/>
        </authorList>
    </citation>
    <scope>NUCLEOTIDE SEQUENCE [LARGE SCALE GENOMIC DNA]</scope>
    <source>
        <strain evidence="21 22">ATCC MYA-3509</strain>
    </source>
</reference>
<evidence type="ECO:0000259" key="20">
    <source>
        <dbReference type="PROSITE" id="PS51193"/>
    </source>
</evidence>
<dbReference type="InterPro" id="IPR045028">
    <property type="entry name" value="DinG/Rad3-like"/>
</dbReference>
<keyword evidence="22" id="KW-1185">Reference proteome</keyword>
<feature type="compositionally biased region" description="Polar residues" evidence="18">
    <location>
        <begin position="911"/>
        <end position="929"/>
    </location>
</feature>
<gene>
    <name evidence="21" type="ORF">AKO1_000762</name>
</gene>
<evidence type="ECO:0000256" key="3">
    <source>
        <dbReference type="ARBA" id="ARBA00022723"/>
    </source>
</evidence>
<dbReference type="GO" id="GO:0016818">
    <property type="term" value="F:hydrolase activity, acting on acid anhydrides, in phosphorus-containing anhydrides"/>
    <property type="evidence" value="ECO:0007669"/>
    <property type="project" value="InterPro"/>
</dbReference>
<sequence length="1169" mass="131344">MVEQQAFKYTILGLEVLFPFKAYPCQKLYMEKVIQCLEESQKDRAENGTDETKICRKNALLESPTGTGKTLCLLCASYAWLLNYKKKTQGVASYPKIIFTSRTHSQLSKAVDELKHSPYSPVTCVLGSRDQLCVNEELVNMNLHGTALNNACIRLTKSRDGCGYYSKYKEKKEEKTLPELSTTDIEDLVSVGRSEMICPFFYSRDQLNNAEIIFAPYNYIIDPKIRKRSGLSIKDNILIFDEAHNLGQVCTESASFDFHCGYIGMSIGELQVAIKAVTDYKNNAKESNVSIPKDPEELLLEFNKTKEYLMDWDEYISTIEIPENQDQGITKKGDWVVDMMAEANIKASNHAEVIESLREASNIYEEATSKKNVTSTGIKKIISIISHVFDSDSHQDSFSDCFGIFLNTDKKQIPKLRPEVEQGYTDSLADRLKRFKIVDKNIGFWCFHAGLSMQNLKMEKPLCFILTSGTLSPLDSFASELNLSFSVQLENTHVIQSDQIRVIASQCGPTGVTLNSTFQNRENLDYQLEVGYLLVNLSRIVPDGLLVFFSSHRILEKCLERWQTLQKNQDVTIFNSISKHKKIFVEPKDTKRLNDCMREYESILQDGPPPPSPYQQIVPNNGAAFFGVCRGRVSEGLDFSNRNGRAVVIVGLPFPPRENMKVKMKREYLNAMAAKAPAGVRTLKGDEWYVQESSRAVNQAIGRVIRHRYDYGAIILADERFANPKQREQLSRWMRNHIKITNQFGQLVKDTVQFFKKADADFGRDSEKINHVNVGVVDADCVTVEKSNPITSGQHVSASPPAVTSVMSSGYSQKMIKEQYYKNLQKKNKNIENVLERFESVPGGGDKVFKTSKIVCDKQAGVKQVDKIVTNKDVAGGSSKGDQSSSVAPVPVPDDSPDKSRQKPDQKPTAVPNSTPPKQQDTKSKATANNFIDNARNLLTTEEYAYFKSCLMEFKKPAKGQDGIQIFVDKIIQYYNKDKSYFILQGIANFIPPNKIDQFRSLMLRYNVPPWAKATSSDVVVVDHEVDVKPSSQKVTSSQDQAKKKRSVDLITGSASSAKRQRHGYVDVVASPSVKSTPPKPPIIASTSTPPHPVPNNSIEATPTIDDDGMDAKSFVVCAICKEKSTNPNIAICGHACCKHCWVEWLKVKLECPVCREKVRPVHLRQMFL</sequence>
<dbReference type="InterPro" id="IPR014013">
    <property type="entry name" value="Helic_SF1/SF2_ATP-bd_DinG/Rad3"/>
</dbReference>
<dbReference type="InterPro" id="IPR006554">
    <property type="entry name" value="Helicase-like_DEXD_c2"/>
</dbReference>
<dbReference type="GO" id="GO:0003678">
    <property type="term" value="F:DNA helicase activity"/>
    <property type="evidence" value="ECO:0007669"/>
    <property type="project" value="InterPro"/>
</dbReference>
<comment type="caution">
    <text evidence="21">The sequence shown here is derived from an EMBL/GenBank/DDBJ whole genome shotgun (WGS) entry which is preliminary data.</text>
</comment>
<dbReference type="SUPFAM" id="SSF57850">
    <property type="entry name" value="RING/U-box"/>
    <property type="match status" value="1"/>
</dbReference>
<evidence type="ECO:0000313" key="22">
    <source>
        <dbReference type="Proteomes" id="UP001431209"/>
    </source>
</evidence>
<comment type="subcellular location">
    <subcellularLocation>
        <location evidence="1">Nucleus</location>
    </subcellularLocation>
</comment>
<keyword evidence="17" id="KW-0863">Zinc-finger</keyword>
<evidence type="ECO:0000256" key="13">
    <source>
        <dbReference type="ARBA" id="ARBA00023235"/>
    </source>
</evidence>
<dbReference type="PANTHER" id="PTHR11472">
    <property type="entry name" value="DNA REPAIR DEAD HELICASE RAD3/XP-D SUBFAMILY MEMBER"/>
    <property type="match status" value="1"/>
</dbReference>
<dbReference type="SMART" id="SM00491">
    <property type="entry name" value="HELICc2"/>
    <property type="match status" value="1"/>
</dbReference>
<keyword evidence="5" id="KW-0227">DNA damage</keyword>
<evidence type="ECO:0000313" key="21">
    <source>
        <dbReference type="EMBL" id="KAL0487396.1"/>
    </source>
</evidence>
<dbReference type="NCBIfam" id="TIGR00604">
    <property type="entry name" value="rad3"/>
    <property type="match status" value="1"/>
</dbReference>
<feature type="region of interest" description="Disordered" evidence="18">
    <location>
        <begin position="873"/>
        <end position="929"/>
    </location>
</feature>
<dbReference type="InterPro" id="IPR013083">
    <property type="entry name" value="Znf_RING/FYVE/PHD"/>
</dbReference>
<dbReference type="Gene3D" id="3.40.50.300">
    <property type="entry name" value="P-loop containing nucleotide triphosphate hydrolases"/>
    <property type="match status" value="2"/>
</dbReference>
<keyword evidence="7" id="KW-0347">Helicase</keyword>
<dbReference type="Pfam" id="PF13920">
    <property type="entry name" value="zf-C3HC4_3"/>
    <property type="match status" value="1"/>
</dbReference>
<feature type="domain" description="Helicase ATP-binding" evidence="20">
    <location>
        <begin position="12"/>
        <end position="296"/>
    </location>
</feature>
<dbReference type="Pfam" id="PF13307">
    <property type="entry name" value="Helicase_C_2"/>
    <property type="match status" value="1"/>
</dbReference>
<name>A0AAW2ZE15_9EUKA</name>
<evidence type="ECO:0000256" key="16">
    <source>
        <dbReference type="ARBA" id="ARBA00073810"/>
    </source>
</evidence>
<feature type="region of interest" description="Disordered" evidence="18">
    <location>
        <begin position="1030"/>
        <end position="1059"/>
    </location>
</feature>
<dbReference type="EMBL" id="JAOPGA020001337">
    <property type="protein sequence ID" value="KAL0487396.1"/>
    <property type="molecule type" value="Genomic_DNA"/>
</dbReference>
<accession>A0AAW2ZE15</accession>
<dbReference type="PANTHER" id="PTHR11472:SF34">
    <property type="entry name" value="REGULATOR OF TELOMERE ELONGATION HELICASE 1"/>
    <property type="match status" value="1"/>
</dbReference>
<keyword evidence="10" id="KW-0411">Iron-sulfur</keyword>
<dbReference type="GO" id="GO:0010569">
    <property type="term" value="P:regulation of double-strand break repair via homologous recombination"/>
    <property type="evidence" value="ECO:0007669"/>
    <property type="project" value="TreeGrafter"/>
</dbReference>
<evidence type="ECO:0000256" key="5">
    <source>
        <dbReference type="ARBA" id="ARBA00022763"/>
    </source>
</evidence>
<dbReference type="AlphaFoldDB" id="A0AAW2ZE15"/>
<dbReference type="GO" id="GO:1904430">
    <property type="term" value="P:negative regulation of t-circle formation"/>
    <property type="evidence" value="ECO:0007669"/>
    <property type="project" value="TreeGrafter"/>
</dbReference>
<keyword evidence="6" id="KW-0378">Hydrolase</keyword>
<keyword evidence="4" id="KW-0547">Nucleotide-binding</keyword>
<dbReference type="GO" id="GO:0090657">
    <property type="term" value="P:telomeric loop disassembly"/>
    <property type="evidence" value="ECO:0007669"/>
    <property type="project" value="TreeGrafter"/>
</dbReference>
<keyword evidence="8" id="KW-0067">ATP-binding</keyword>
<comment type="catalytic activity">
    <reaction evidence="15">
        <text>ATP + H2O = ADP + phosphate + H(+)</text>
        <dbReference type="Rhea" id="RHEA:13065"/>
        <dbReference type="ChEBI" id="CHEBI:15377"/>
        <dbReference type="ChEBI" id="CHEBI:15378"/>
        <dbReference type="ChEBI" id="CHEBI:30616"/>
        <dbReference type="ChEBI" id="CHEBI:43474"/>
        <dbReference type="ChEBI" id="CHEBI:456216"/>
    </reaction>
</comment>
<keyword evidence="13" id="KW-0413">Isomerase</keyword>
<dbReference type="InterPro" id="IPR010614">
    <property type="entry name" value="RAD3-like_helicase_DEAD"/>
</dbReference>
<dbReference type="FunFam" id="3.40.50.300:FF:000431">
    <property type="entry name" value="Regulator of telomere elongation helicase 1"/>
    <property type="match status" value="1"/>
</dbReference>
<dbReference type="GO" id="GO:0070182">
    <property type="term" value="F:DNA polymerase binding"/>
    <property type="evidence" value="ECO:0007669"/>
    <property type="project" value="TreeGrafter"/>
</dbReference>
<dbReference type="GO" id="GO:0003677">
    <property type="term" value="F:DNA binding"/>
    <property type="evidence" value="ECO:0007669"/>
    <property type="project" value="UniProtKB-KW"/>
</dbReference>
<keyword evidence="17" id="KW-0862">Zinc</keyword>
<evidence type="ECO:0000256" key="18">
    <source>
        <dbReference type="SAM" id="MobiDB-lite"/>
    </source>
</evidence>
<dbReference type="InterPro" id="IPR057498">
    <property type="entry name" value="Rtel1_ARCH"/>
</dbReference>
<keyword evidence="2" id="KW-0004">4Fe-4S</keyword>
<evidence type="ECO:0000256" key="12">
    <source>
        <dbReference type="ARBA" id="ARBA00023204"/>
    </source>
</evidence>
<evidence type="ECO:0000256" key="15">
    <source>
        <dbReference type="ARBA" id="ARBA00049360"/>
    </source>
</evidence>
<dbReference type="InterPro" id="IPR013020">
    <property type="entry name" value="Rad3/Chl1-like"/>
</dbReference>
<keyword evidence="11" id="KW-0238">DNA-binding</keyword>
<evidence type="ECO:0000256" key="7">
    <source>
        <dbReference type="ARBA" id="ARBA00022806"/>
    </source>
</evidence>
<evidence type="ECO:0000256" key="10">
    <source>
        <dbReference type="ARBA" id="ARBA00023014"/>
    </source>
</evidence>
<dbReference type="GO" id="GO:0005634">
    <property type="term" value="C:nucleus"/>
    <property type="evidence" value="ECO:0007669"/>
    <property type="project" value="UniProtKB-SubCell"/>
</dbReference>
<dbReference type="CDD" id="cd18788">
    <property type="entry name" value="SF2_C_XPD"/>
    <property type="match status" value="1"/>
</dbReference>
<dbReference type="InterPro" id="IPR027417">
    <property type="entry name" value="P-loop_NTPase"/>
</dbReference>
<dbReference type="GO" id="GO:0051539">
    <property type="term" value="F:4 iron, 4 sulfur cluster binding"/>
    <property type="evidence" value="ECO:0007669"/>
    <property type="project" value="UniProtKB-KW"/>
</dbReference>
<feature type="domain" description="RING-type" evidence="19">
    <location>
        <begin position="1118"/>
        <end position="1156"/>
    </location>
</feature>
<dbReference type="SMART" id="SM00488">
    <property type="entry name" value="DEXDc2"/>
    <property type="match status" value="1"/>
</dbReference>
<evidence type="ECO:0000256" key="9">
    <source>
        <dbReference type="ARBA" id="ARBA00023004"/>
    </source>
</evidence>
<evidence type="ECO:0000256" key="1">
    <source>
        <dbReference type="ARBA" id="ARBA00004123"/>
    </source>
</evidence>
<evidence type="ECO:0000256" key="8">
    <source>
        <dbReference type="ARBA" id="ARBA00022840"/>
    </source>
</evidence>
<evidence type="ECO:0000256" key="11">
    <source>
        <dbReference type="ARBA" id="ARBA00023125"/>
    </source>
</evidence>
<feature type="compositionally biased region" description="Polar residues" evidence="18">
    <location>
        <begin position="1030"/>
        <end position="1040"/>
    </location>
</feature>
<dbReference type="Pfam" id="PF23109">
    <property type="entry name" value="ARCH_RTEL1"/>
    <property type="match status" value="1"/>
</dbReference>
<organism evidence="21 22">
    <name type="scientific">Acrasis kona</name>
    <dbReference type="NCBI Taxonomy" id="1008807"/>
    <lineage>
        <taxon>Eukaryota</taxon>
        <taxon>Discoba</taxon>
        <taxon>Heterolobosea</taxon>
        <taxon>Tetramitia</taxon>
        <taxon>Eutetramitia</taxon>
        <taxon>Acrasidae</taxon>
        <taxon>Acrasis</taxon>
    </lineage>
</organism>
<keyword evidence="12" id="KW-0234">DNA repair</keyword>
<dbReference type="InterPro" id="IPR001841">
    <property type="entry name" value="Znf_RING"/>
</dbReference>
<evidence type="ECO:0000256" key="17">
    <source>
        <dbReference type="PROSITE-ProRule" id="PRU00175"/>
    </source>
</evidence>
<keyword evidence="9" id="KW-0408">Iron</keyword>
<dbReference type="GO" id="GO:0006281">
    <property type="term" value="P:DNA repair"/>
    <property type="evidence" value="ECO:0007669"/>
    <property type="project" value="UniProtKB-KW"/>
</dbReference>
<dbReference type="GO" id="GO:0008270">
    <property type="term" value="F:zinc ion binding"/>
    <property type="evidence" value="ECO:0007669"/>
    <property type="project" value="UniProtKB-KW"/>
</dbReference>